<proteinExistence type="predicted"/>
<dbReference type="AlphaFoldDB" id="A0A1J4JDV1"/>
<protein>
    <submittedName>
        <fullName evidence="1">Uncharacterized protein</fullName>
    </submittedName>
</protein>
<evidence type="ECO:0000313" key="2">
    <source>
        <dbReference type="Proteomes" id="UP000179807"/>
    </source>
</evidence>
<reference evidence="1" key="1">
    <citation type="submission" date="2016-10" db="EMBL/GenBank/DDBJ databases">
        <authorList>
            <person name="Benchimol M."/>
            <person name="Almeida L.G."/>
            <person name="Vasconcelos A.T."/>
            <person name="Perreira-Neves A."/>
            <person name="Rosa I.A."/>
            <person name="Tasca T."/>
            <person name="Bogo M.R."/>
            <person name="de Souza W."/>
        </authorList>
    </citation>
    <scope>NUCLEOTIDE SEQUENCE [LARGE SCALE GENOMIC DNA]</scope>
    <source>
        <strain evidence="1">K</strain>
    </source>
</reference>
<accession>A0A1J4JDV1</accession>
<comment type="caution">
    <text evidence="1">The sequence shown here is derived from an EMBL/GenBank/DDBJ whole genome shotgun (WGS) entry which is preliminary data.</text>
</comment>
<name>A0A1J4JDV1_9EUKA</name>
<dbReference type="GeneID" id="94829635"/>
<dbReference type="EMBL" id="MLAK01001126">
    <property type="protein sequence ID" value="OHS97280.1"/>
    <property type="molecule type" value="Genomic_DNA"/>
</dbReference>
<keyword evidence="2" id="KW-1185">Reference proteome</keyword>
<dbReference type="Proteomes" id="UP000179807">
    <property type="component" value="Unassembled WGS sequence"/>
</dbReference>
<evidence type="ECO:0000313" key="1">
    <source>
        <dbReference type="EMBL" id="OHS97280.1"/>
    </source>
</evidence>
<dbReference type="VEuPathDB" id="TrichDB:TRFO_09564"/>
<dbReference type="RefSeq" id="XP_068350417.1">
    <property type="nucleotide sequence ID" value="XM_068494931.1"/>
</dbReference>
<organism evidence="1 2">
    <name type="scientific">Tritrichomonas foetus</name>
    <dbReference type="NCBI Taxonomy" id="1144522"/>
    <lineage>
        <taxon>Eukaryota</taxon>
        <taxon>Metamonada</taxon>
        <taxon>Parabasalia</taxon>
        <taxon>Tritrichomonadida</taxon>
        <taxon>Tritrichomonadidae</taxon>
        <taxon>Tritrichomonas</taxon>
    </lineage>
</organism>
<gene>
    <name evidence="1" type="ORF">TRFO_09564</name>
</gene>
<sequence length="253" mass="29874">MLDYLALLHRQHLQPSQFHHSQVYSAQPRSNLLLQLSLNSQYRHLLVSSVESYLQHHSQLLLHHNQLLLHHNHNNLLNLLNLHFQASLLEFLSHNNHRNHSSHPLSQPNHRWDRPQLLLTFLKPSTSSHPNHSHNQPNNLFNNKSRNQHYHHQNLHQFCLPSVFLRQQMSRVLLLLLLLLLQQKKSNQMLPKWILFLFHSQNFLAQRQAMVHKLLFPVKIPSNASSTTLNHTQQSLFQLEITQKKSQSSNQSF</sequence>